<gene>
    <name evidence="2" type="ORF">P167DRAFT_609826</name>
</gene>
<name>A0A3N4KBL9_9PEZI</name>
<sequence length="312" mass="34242">MPTNFTPTLLPLTSIRLGRLLLNRTTPHESYHDPPNTPDPLVTPQKNYYNIISSTSTTTLRTCLTKLLSARYNSTQTANIDLSATEAYTYSMDNSTRWFRDACGDEAVREWLQEAVEDGDSVYLVVGFHTVVDAVVAVNDKDSGGLGGSATEGELLGVEVGRKGGTVQRRGWLAEGEQVYAVQYRKIGFKWFSSKVEKGVLGKNRWRVCFGRGKEYEEDSVEVVLEEEQISFPALRSQRAPTTRHIERDHTGASTNPGTVGSDAGAGFTPTPAGSAIFAVCFSLSILEIGRSAHFIVLEDSHLFIIVFVIGV</sequence>
<dbReference type="InParanoid" id="A0A3N4KBL9"/>
<evidence type="ECO:0000313" key="2">
    <source>
        <dbReference type="EMBL" id="RPB06858.1"/>
    </source>
</evidence>
<organism evidence="2 3">
    <name type="scientific">Morchella conica CCBAS932</name>
    <dbReference type="NCBI Taxonomy" id="1392247"/>
    <lineage>
        <taxon>Eukaryota</taxon>
        <taxon>Fungi</taxon>
        <taxon>Dikarya</taxon>
        <taxon>Ascomycota</taxon>
        <taxon>Pezizomycotina</taxon>
        <taxon>Pezizomycetes</taxon>
        <taxon>Pezizales</taxon>
        <taxon>Morchellaceae</taxon>
        <taxon>Morchella</taxon>
    </lineage>
</organism>
<protein>
    <submittedName>
        <fullName evidence="2">Uncharacterized protein</fullName>
    </submittedName>
</protein>
<dbReference type="AlphaFoldDB" id="A0A3N4KBL9"/>
<evidence type="ECO:0000256" key="1">
    <source>
        <dbReference type="SAM" id="MobiDB-lite"/>
    </source>
</evidence>
<dbReference type="Proteomes" id="UP000277580">
    <property type="component" value="Unassembled WGS sequence"/>
</dbReference>
<dbReference type="OrthoDB" id="5410365at2759"/>
<keyword evidence="3" id="KW-1185">Reference proteome</keyword>
<proteinExistence type="predicted"/>
<reference evidence="2 3" key="1">
    <citation type="journal article" date="2018" name="Nat. Ecol. Evol.">
        <title>Pezizomycetes genomes reveal the molecular basis of ectomycorrhizal truffle lifestyle.</title>
        <authorList>
            <person name="Murat C."/>
            <person name="Payen T."/>
            <person name="Noel B."/>
            <person name="Kuo A."/>
            <person name="Morin E."/>
            <person name="Chen J."/>
            <person name="Kohler A."/>
            <person name="Krizsan K."/>
            <person name="Balestrini R."/>
            <person name="Da Silva C."/>
            <person name="Montanini B."/>
            <person name="Hainaut M."/>
            <person name="Levati E."/>
            <person name="Barry K.W."/>
            <person name="Belfiori B."/>
            <person name="Cichocki N."/>
            <person name="Clum A."/>
            <person name="Dockter R.B."/>
            <person name="Fauchery L."/>
            <person name="Guy J."/>
            <person name="Iotti M."/>
            <person name="Le Tacon F."/>
            <person name="Lindquist E.A."/>
            <person name="Lipzen A."/>
            <person name="Malagnac F."/>
            <person name="Mello A."/>
            <person name="Molinier V."/>
            <person name="Miyauchi S."/>
            <person name="Poulain J."/>
            <person name="Riccioni C."/>
            <person name="Rubini A."/>
            <person name="Sitrit Y."/>
            <person name="Splivallo R."/>
            <person name="Traeger S."/>
            <person name="Wang M."/>
            <person name="Zifcakova L."/>
            <person name="Wipf D."/>
            <person name="Zambonelli A."/>
            <person name="Paolocci F."/>
            <person name="Nowrousian M."/>
            <person name="Ottonello S."/>
            <person name="Baldrian P."/>
            <person name="Spatafora J.W."/>
            <person name="Henrissat B."/>
            <person name="Nagy L.G."/>
            <person name="Aury J.M."/>
            <person name="Wincker P."/>
            <person name="Grigoriev I.V."/>
            <person name="Bonfante P."/>
            <person name="Martin F.M."/>
        </authorList>
    </citation>
    <scope>NUCLEOTIDE SEQUENCE [LARGE SCALE GENOMIC DNA]</scope>
    <source>
        <strain evidence="2 3">CCBAS932</strain>
    </source>
</reference>
<feature type="region of interest" description="Disordered" evidence="1">
    <location>
        <begin position="241"/>
        <end position="266"/>
    </location>
</feature>
<dbReference type="EMBL" id="ML119212">
    <property type="protein sequence ID" value="RPB06858.1"/>
    <property type="molecule type" value="Genomic_DNA"/>
</dbReference>
<evidence type="ECO:0000313" key="3">
    <source>
        <dbReference type="Proteomes" id="UP000277580"/>
    </source>
</evidence>
<accession>A0A3N4KBL9</accession>